<dbReference type="InterPro" id="IPR017927">
    <property type="entry name" value="FAD-bd_FR_type"/>
</dbReference>
<dbReference type="PROSITE" id="PS51384">
    <property type="entry name" value="FAD_FR"/>
    <property type="match status" value="1"/>
</dbReference>
<dbReference type="OrthoDB" id="9806195at2"/>
<dbReference type="InterPro" id="IPR039261">
    <property type="entry name" value="FNR_nucleotide-bd"/>
</dbReference>
<dbReference type="CDD" id="cd06189">
    <property type="entry name" value="flavin_oxioreductase"/>
    <property type="match status" value="1"/>
</dbReference>
<dbReference type="eggNOG" id="COG1018">
    <property type="taxonomic scope" value="Bacteria"/>
</dbReference>
<dbReference type="PANTHER" id="PTHR43644">
    <property type="entry name" value="NA(+)-TRANSLOCATING NADH-QUINONE REDUCTASE SUBUNIT"/>
    <property type="match status" value="1"/>
</dbReference>
<keyword evidence="7" id="KW-0560">Oxidoreductase</keyword>
<dbReference type="Pfam" id="PF00970">
    <property type="entry name" value="FAD_binding_6"/>
    <property type="match status" value="1"/>
</dbReference>
<sequence>MAFHVFINNSKDYVLVEEGKSILEAAKNNQISLPHSCNNGRCSKCKCKVIVGSYDMQEYSINALSETEKSDGYILTCKTYPLSDMFIQYDYQERNLSRVTSKVISIEKICIDIAVIKMKLYSNKESTFIAGQYFDFIMKNGKKRSYSIANSPSRDGFVEFHIRHLPGGLFTDYVFGMEGKCLKEKEILYLEGPLGTCDFQVNGEKPVIFLATGTGFAPIKSMMEEIIYKNINRPIYFYWGVNKPVDLYMNQLVKSWELISSNFKYVPVVYDDSFRNIWFGRIGNVYEAVMEDFKDLSSFQVYACGSSNMIKKASRDFVLRSNLPKKEFYSDEFISESDLQS</sequence>
<evidence type="ECO:0000313" key="7">
    <source>
        <dbReference type="EMBL" id="AGF46954.1"/>
    </source>
</evidence>
<feature type="domain" description="FAD-binding FR-type" evidence="6">
    <location>
        <begin position="96"/>
        <end position="200"/>
    </location>
</feature>
<keyword evidence="1" id="KW-0813">Transport</keyword>
<evidence type="ECO:0000259" key="5">
    <source>
        <dbReference type="PROSITE" id="PS51085"/>
    </source>
</evidence>
<dbReference type="InterPro" id="IPR001041">
    <property type="entry name" value="2Fe-2S_ferredoxin-type"/>
</dbReference>
<evidence type="ECO:0000259" key="6">
    <source>
        <dbReference type="PROSITE" id="PS51384"/>
    </source>
</evidence>
<dbReference type="GO" id="GO:0051536">
    <property type="term" value="F:iron-sulfur cluster binding"/>
    <property type="evidence" value="ECO:0007669"/>
    <property type="project" value="InterPro"/>
</dbReference>
<evidence type="ECO:0000313" key="8">
    <source>
        <dbReference type="Proteomes" id="UP000011547"/>
    </source>
</evidence>
<dbReference type="STRING" id="1208919.CDSE_0668"/>
<protein>
    <submittedName>
        <fullName evidence="7">CDP-4-dehydro-6-deoxyglucose reductase</fullName>
        <ecNumber evidence="7">1.17.1.1</ecNumber>
    </submittedName>
</protein>
<dbReference type="Proteomes" id="UP000011547">
    <property type="component" value="Chromosome"/>
</dbReference>
<reference evidence="7 8" key="1">
    <citation type="journal article" date="2013" name="Genome Biol. Evol.">
        <title>Genome evolution and phylogenomic analysis of candidatus kinetoplastibacterium, the betaproteobacterial endosymbionts of strigomonas and angomonas.</title>
        <authorList>
            <person name="Alves J.M."/>
            <person name="Serrano M.G."/>
            <person name="Maia da Silva F."/>
            <person name="Voegtly L.J."/>
            <person name="Matveyev A.V."/>
            <person name="Teixeira M.M."/>
            <person name="Camargo E.P."/>
            <person name="Buck G.A."/>
        </authorList>
    </citation>
    <scope>NUCLEOTIDE SEQUENCE [LARGE SCALE GENOMIC DNA]</scope>
    <source>
        <strain evidence="7 8">TCC079E</strain>
    </source>
</reference>
<dbReference type="CDD" id="cd00207">
    <property type="entry name" value="fer2"/>
    <property type="match status" value="1"/>
</dbReference>
<dbReference type="PRINTS" id="PR00410">
    <property type="entry name" value="PHEHYDRXLASE"/>
</dbReference>
<dbReference type="InterPro" id="IPR017938">
    <property type="entry name" value="Riboflavin_synthase-like_b-brl"/>
</dbReference>
<evidence type="ECO:0000256" key="4">
    <source>
        <dbReference type="ARBA" id="ARBA00023004"/>
    </source>
</evidence>
<dbReference type="HOGENOM" id="CLU_003827_7_0_4"/>
<dbReference type="InterPro" id="IPR036010">
    <property type="entry name" value="2Fe-2S_ferredoxin-like_sf"/>
</dbReference>
<dbReference type="PANTHER" id="PTHR43644:SF1">
    <property type="entry name" value="NAD(P)H-FLAVIN REDUCTASE"/>
    <property type="match status" value="1"/>
</dbReference>
<dbReference type="PATRIC" id="fig|1208919.3.peg.392"/>
<dbReference type="Gene3D" id="3.10.20.30">
    <property type="match status" value="1"/>
</dbReference>
<dbReference type="PROSITE" id="PS51085">
    <property type="entry name" value="2FE2S_FER_2"/>
    <property type="match status" value="1"/>
</dbReference>
<proteinExistence type="predicted"/>
<dbReference type="PRINTS" id="PR00371">
    <property type="entry name" value="FPNCR"/>
</dbReference>
<dbReference type="Gene3D" id="3.40.50.80">
    <property type="entry name" value="Nucleotide-binding domain of ferredoxin-NADP reductase (FNR) module"/>
    <property type="match status" value="1"/>
</dbReference>
<dbReference type="RefSeq" id="WP_015396365.1">
    <property type="nucleotide sequence ID" value="NC_020294.1"/>
</dbReference>
<evidence type="ECO:0000256" key="2">
    <source>
        <dbReference type="ARBA" id="ARBA00022630"/>
    </source>
</evidence>
<evidence type="ECO:0000256" key="3">
    <source>
        <dbReference type="ARBA" id="ARBA00022827"/>
    </source>
</evidence>
<feature type="domain" description="2Fe-2S ferredoxin-type" evidence="5">
    <location>
        <begin position="1"/>
        <end position="93"/>
    </location>
</feature>
<keyword evidence="4" id="KW-0408">Iron</keyword>
<name>M1LUG9_9PROT</name>
<dbReference type="GO" id="GO:0047099">
    <property type="term" value="F:CDP-4-dehydro-6-deoxyglucose reductase activity"/>
    <property type="evidence" value="ECO:0007669"/>
    <property type="project" value="UniProtKB-EC"/>
</dbReference>
<keyword evidence="8" id="KW-1185">Reference proteome</keyword>
<dbReference type="InterPro" id="IPR012675">
    <property type="entry name" value="Beta-grasp_dom_sf"/>
</dbReference>
<organism evidence="7 8">
    <name type="scientific">Candidatus Kinetoplastidibacterium desouzai TCC079E</name>
    <dbReference type="NCBI Taxonomy" id="1208919"/>
    <lineage>
        <taxon>Bacteria</taxon>
        <taxon>Pseudomonadati</taxon>
        <taxon>Pseudomonadota</taxon>
        <taxon>Betaproteobacteria</taxon>
        <taxon>Candidatus Kinetoplastidibacterium</taxon>
    </lineage>
</organism>
<dbReference type="InterPro" id="IPR001709">
    <property type="entry name" value="Flavoprot_Pyr_Nucl_cyt_Rdtase"/>
</dbReference>
<dbReference type="Pfam" id="PF00111">
    <property type="entry name" value="Fer2"/>
    <property type="match status" value="1"/>
</dbReference>
<gene>
    <name evidence="7" type="ORF">CDSE_0668</name>
</gene>
<dbReference type="KEGG" id="kde:CDSE_0668"/>
<dbReference type="eggNOG" id="COG0543">
    <property type="taxonomic scope" value="Bacteria"/>
</dbReference>
<dbReference type="SUPFAM" id="SSF52343">
    <property type="entry name" value="Ferredoxin reductase-like, C-terminal NADP-linked domain"/>
    <property type="match status" value="1"/>
</dbReference>
<dbReference type="Pfam" id="PF00175">
    <property type="entry name" value="NAD_binding_1"/>
    <property type="match status" value="1"/>
</dbReference>
<dbReference type="Gene3D" id="2.40.30.10">
    <property type="entry name" value="Translation factors"/>
    <property type="match status" value="1"/>
</dbReference>
<dbReference type="EMBL" id="CP003803">
    <property type="protein sequence ID" value="AGF46954.1"/>
    <property type="molecule type" value="Genomic_DNA"/>
</dbReference>
<keyword evidence="2" id="KW-0285">Flavoprotein</keyword>
<dbReference type="InterPro" id="IPR001433">
    <property type="entry name" value="OxRdtase_FAD/NAD-bd"/>
</dbReference>
<dbReference type="SUPFAM" id="SSF63380">
    <property type="entry name" value="Riboflavin synthase domain-like"/>
    <property type="match status" value="1"/>
</dbReference>
<dbReference type="InterPro" id="IPR008333">
    <property type="entry name" value="Cbr1-like_FAD-bd_dom"/>
</dbReference>
<dbReference type="EC" id="1.17.1.1" evidence="7"/>
<dbReference type="SUPFAM" id="SSF54292">
    <property type="entry name" value="2Fe-2S ferredoxin-like"/>
    <property type="match status" value="1"/>
</dbReference>
<evidence type="ECO:0000256" key="1">
    <source>
        <dbReference type="ARBA" id="ARBA00022448"/>
    </source>
</evidence>
<dbReference type="AlphaFoldDB" id="M1LUG9"/>
<keyword evidence="3" id="KW-0274">FAD</keyword>
<accession>M1LUG9</accession>